<keyword evidence="1" id="KW-1133">Transmembrane helix</keyword>
<feature type="transmembrane region" description="Helical" evidence="1">
    <location>
        <begin position="57"/>
        <end position="76"/>
    </location>
</feature>
<keyword evidence="1" id="KW-0472">Membrane</keyword>
<dbReference type="AlphaFoldDB" id="A0A5R9G540"/>
<reference evidence="3 4" key="1">
    <citation type="submission" date="2019-05" db="EMBL/GenBank/DDBJ databases">
        <authorList>
            <person name="Narsing Rao M.P."/>
            <person name="Li W.J."/>
        </authorList>
    </citation>
    <scope>NUCLEOTIDE SEQUENCE [LARGE SCALE GENOMIC DNA]</scope>
    <source>
        <strain evidence="3 4">SYSU_K30003</strain>
    </source>
</reference>
<feature type="transmembrane region" description="Helical" evidence="1">
    <location>
        <begin position="88"/>
        <end position="111"/>
    </location>
</feature>
<feature type="domain" description="Oxidoreductase molybdopterin-binding" evidence="2">
    <location>
        <begin position="252"/>
        <end position="398"/>
    </location>
</feature>
<comment type="caution">
    <text evidence="3">The sequence shown here is derived from an EMBL/GenBank/DDBJ whole genome shotgun (WGS) entry which is preliminary data.</text>
</comment>
<evidence type="ECO:0000259" key="2">
    <source>
        <dbReference type="Pfam" id="PF00174"/>
    </source>
</evidence>
<name>A0A5R9G540_9BACL</name>
<keyword evidence="1" id="KW-0812">Transmembrane</keyword>
<dbReference type="SUPFAM" id="SSF81342">
    <property type="entry name" value="Transmembrane di-heme cytochromes"/>
    <property type="match status" value="1"/>
</dbReference>
<dbReference type="Proteomes" id="UP000309676">
    <property type="component" value="Unassembled WGS sequence"/>
</dbReference>
<dbReference type="EMBL" id="VCIW01000016">
    <property type="protein sequence ID" value="TLS50159.1"/>
    <property type="molecule type" value="Genomic_DNA"/>
</dbReference>
<proteinExistence type="predicted"/>
<organism evidence="3 4">
    <name type="scientific">Paenibacillus antri</name>
    <dbReference type="NCBI Taxonomy" id="2582848"/>
    <lineage>
        <taxon>Bacteria</taxon>
        <taxon>Bacillati</taxon>
        <taxon>Bacillota</taxon>
        <taxon>Bacilli</taxon>
        <taxon>Bacillales</taxon>
        <taxon>Paenibacillaceae</taxon>
        <taxon>Paenibacillus</taxon>
    </lineage>
</organism>
<dbReference type="InterPro" id="IPR000572">
    <property type="entry name" value="OxRdtase_Mopterin-bd_dom"/>
</dbReference>
<dbReference type="Gene3D" id="3.90.420.10">
    <property type="entry name" value="Oxidoreductase, molybdopterin-binding domain"/>
    <property type="match status" value="1"/>
</dbReference>
<feature type="transmembrane region" description="Helical" evidence="1">
    <location>
        <begin position="180"/>
        <end position="201"/>
    </location>
</feature>
<dbReference type="RefSeq" id="WP_138196303.1">
    <property type="nucleotide sequence ID" value="NZ_VCIW01000016.1"/>
</dbReference>
<dbReference type="SUPFAM" id="SSF56524">
    <property type="entry name" value="Oxidoreductase molybdopterin-binding domain"/>
    <property type="match status" value="1"/>
</dbReference>
<dbReference type="Pfam" id="PF00174">
    <property type="entry name" value="Oxidored_molyb"/>
    <property type="match status" value="1"/>
</dbReference>
<feature type="transmembrane region" description="Helical" evidence="1">
    <location>
        <begin position="117"/>
        <end position="140"/>
    </location>
</feature>
<gene>
    <name evidence="3" type="ORF">FE782_21020</name>
</gene>
<keyword evidence="4" id="KW-1185">Reference proteome</keyword>
<evidence type="ECO:0000256" key="1">
    <source>
        <dbReference type="SAM" id="Phobius"/>
    </source>
</evidence>
<dbReference type="InterPro" id="IPR016174">
    <property type="entry name" value="Di-haem_cyt_TM"/>
</dbReference>
<feature type="transmembrane region" description="Helical" evidence="1">
    <location>
        <begin position="21"/>
        <end position="42"/>
    </location>
</feature>
<evidence type="ECO:0000313" key="3">
    <source>
        <dbReference type="EMBL" id="TLS50159.1"/>
    </source>
</evidence>
<dbReference type="GO" id="GO:0022904">
    <property type="term" value="P:respiratory electron transport chain"/>
    <property type="evidence" value="ECO:0007669"/>
    <property type="project" value="InterPro"/>
</dbReference>
<dbReference type="PANTHER" id="PTHR43032:SF4">
    <property type="entry name" value="OXIDOREDUCTASE MOLYBDOPTERIN-BINDING DOMAIN-CONTAINING PROTEIN"/>
    <property type="match status" value="1"/>
</dbReference>
<protein>
    <submittedName>
        <fullName evidence="3">Oxidoreductase</fullName>
    </submittedName>
</protein>
<evidence type="ECO:0000313" key="4">
    <source>
        <dbReference type="Proteomes" id="UP000309676"/>
    </source>
</evidence>
<dbReference type="OrthoDB" id="9778777at2"/>
<accession>A0A5R9G540</accession>
<sequence length="415" mass="45654">MSGWMERYTSKSGKKLRRIHAWNGWVVAALAVSGIVLFLPALRGATAPIRVALKQGHIWAGVASIVLLLLYLPFLGKHVKQLRAKPAQAGNLTIVLLLLVGWSVSGVVLWLERSVPPAWTSAALLAHDALTWVGVPYAIFHSATRSRWVRERRAAERAAAGDDAEAERSYLRYDGSRRRLLKAGIVAAFAVVFGPVAYRLWKRLDAQGGVAVEEIEAAPPANGQELLTPAPDSSPPIGGGAEGSFRIYTVTSIPRFDSAAWSFRIHGLVEEPISWDWPAFAKLARKVQVSDFHCVTGWSVYHATWEGIPLKELLAAAGVKPNARYVKFYSGDGVYTDALSLEQAEMDDVMVAALIDGKPIPEDLGGPVRLIVPRMYAYKSVKWLESIEIIDRDHIGYWQERGYEVDAWVPGANRA</sequence>
<dbReference type="GO" id="GO:0016020">
    <property type="term" value="C:membrane"/>
    <property type="evidence" value="ECO:0007669"/>
    <property type="project" value="InterPro"/>
</dbReference>
<dbReference type="PANTHER" id="PTHR43032">
    <property type="entry name" value="PROTEIN-METHIONINE-SULFOXIDE REDUCTASE"/>
    <property type="match status" value="1"/>
</dbReference>
<dbReference type="InterPro" id="IPR036374">
    <property type="entry name" value="OxRdtase_Mopterin-bd_sf"/>
</dbReference>